<keyword evidence="2" id="KW-1185">Reference proteome</keyword>
<evidence type="ECO:0000313" key="2">
    <source>
        <dbReference type="Proteomes" id="UP000198607"/>
    </source>
</evidence>
<organism evidence="1 2">
    <name type="scientific">Propionivibrio dicarboxylicus</name>
    <dbReference type="NCBI Taxonomy" id="83767"/>
    <lineage>
        <taxon>Bacteria</taxon>
        <taxon>Pseudomonadati</taxon>
        <taxon>Pseudomonadota</taxon>
        <taxon>Betaproteobacteria</taxon>
        <taxon>Rhodocyclales</taxon>
        <taxon>Rhodocyclaceae</taxon>
        <taxon>Propionivibrio</taxon>
    </lineage>
</organism>
<dbReference type="EMBL" id="FNCY01000011">
    <property type="protein sequence ID" value="SDH97887.1"/>
    <property type="molecule type" value="Genomic_DNA"/>
</dbReference>
<proteinExistence type="predicted"/>
<accession>A0A1G8GU13</accession>
<sequence>MNSIGRWKRLAGNIDLVVMMAIGLCACGDHWKEEVLDVTSELREMPNIVGMGNVGSLWQVMAQEARDGNHALKDLIEQFGAEADPIARQALTVQIIYAWTRVTDKDPASRANWM</sequence>
<dbReference type="AlphaFoldDB" id="A0A1G8GU13"/>
<dbReference type="RefSeq" id="WP_143009852.1">
    <property type="nucleotide sequence ID" value="NZ_FNCY01000011.1"/>
</dbReference>
<protein>
    <submittedName>
        <fullName evidence="1">Uncharacterized protein</fullName>
    </submittedName>
</protein>
<dbReference type="Proteomes" id="UP000198607">
    <property type="component" value="Unassembled WGS sequence"/>
</dbReference>
<evidence type="ECO:0000313" key="1">
    <source>
        <dbReference type="EMBL" id="SDH97887.1"/>
    </source>
</evidence>
<gene>
    <name evidence="1" type="ORF">SAMN05660652_02637</name>
</gene>
<reference evidence="1 2" key="1">
    <citation type="submission" date="2016-10" db="EMBL/GenBank/DDBJ databases">
        <authorList>
            <person name="de Groot N.N."/>
        </authorList>
    </citation>
    <scope>NUCLEOTIDE SEQUENCE [LARGE SCALE GENOMIC DNA]</scope>
    <source>
        <strain evidence="1 2">DSM 5885</strain>
    </source>
</reference>
<dbReference type="PROSITE" id="PS51257">
    <property type="entry name" value="PROKAR_LIPOPROTEIN"/>
    <property type="match status" value="1"/>
</dbReference>
<name>A0A1G8GU13_9RHOO</name>